<feature type="region of interest" description="Disordered" evidence="2">
    <location>
        <begin position="366"/>
        <end position="401"/>
    </location>
</feature>
<accession>A0A8B8FKF0</accession>
<sequence length="561" mass="65812">MDYSVCEISNTVMIDSLDAIIQEENWKLEMDKNTGLLSKKSKTPKVQQSFKENENKFKQNIPHRHLRSYSPKRSHSCDRVEEIERLANLFTQSPSFFSTNNNNNSIHVEYNQRTSKENLPIQRHNEFDDYKDLVNYKNNNNSIVPDIKVKRNVRFGEFSPLNPANQVNAQPFLGIGEYDNKKKKMLELQRKEYMEYVSKVKQDKNTSDLPKLADYSCEEAFKTAMEDNSISDQTKSDIKSIRYQENIKQPFVDGAESCTSDEDHAKETNRLKQEIYRLELSKQIEEKKRLELERKRQEQMEDEAIERMAREQEERIRKEYEQEMEKRTLAQLQKQLQQEKLQNEIKLKQKELELKARNADKIETTSQPVSMHTPSYHESFEDPDEEEFHCPPESTFDNVPLPTSRIRVPRKIVYDDEPVNKNTRNVSCNTDVNRNSHLNQSISPPALSKKIEKSHVTFAQDNPSKRNEFNHMVLVPDKKAVIIDSPYTLALAGLNNCEDNDGTCEAIEPTEAVYRNQNYNERLLENNHELIDTHLLSNLGSIRKQLDIEHQRLKEQVRRSQ</sequence>
<dbReference type="Proteomes" id="UP000694846">
    <property type="component" value="Unplaced"/>
</dbReference>
<dbReference type="AlphaFoldDB" id="A0A8B8FKF0"/>
<evidence type="ECO:0000256" key="2">
    <source>
        <dbReference type="SAM" id="MobiDB-lite"/>
    </source>
</evidence>
<feature type="coiled-coil region" evidence="1">
    <location>
        <begin position="273"/>
        <end position="358"/>
    </location>
</feature>
<evidence type="ECO:0000256" key="1">
    <source>
        <dbReference type="SAM" id="Coils"/>
    </source>
</evidence>
<organism evidence="3 4">
    <name type="scientific">Sipha flava</name>
    <name type="common">yellow sugarcane aphid</name>
    <dbReference type="NCBI Taxonomy" id="143950"/>
    <lineage>
        <taxon>Eukaryota</taxon>
        <taxon>Metazoa</taxon>
        <taxon>Ecdysozoa</taxon>
        <taxon>Arthropoda</taxon>
        <taxon>Hexapoda</taxon>
        <taxon>Insecta</taxon>
        <taxon>Pterygota</taxon>
        <taxon>Neoptera</taxon>
        <taxon>Paraneoptera</taxon>
        <taxon>Hemiptera</taxon>
        <taxon>Sternorrhyncha</taxon>
        <taxon>Aphidomorpha</taxon>
        <taxon>Aphidoidea</taxon>
        <taxon>Aphididae</taxon>
        <taxon>Sipha</taxon>
    </lineage>
</organism>
<dbReference type="OrthoDB" id="7735955at2759"/>
<keyword evidence="1" id="KW-0175">Coiled coil</keyword>
<protein>
    <submittedName>
        <fullName evidence="4">General transcriptional corepressor trfA-like isoform X1</fullName>
    </submittedName>
</protein>
<reference evidence="4" key="1">
    <citation type="submission" date="2025-08" db="UniProtKB">
        <authorList>
            <consortium name="RefSeq"/>
        </authorList>
    </citation>
    <scope>IDENTIFICATION</scope>
    <source>
        <tissue evidence="4">Whole body</tissue>
    </source>
</reference>
<evidence type="ECO:0000313" key="3">
    <source>
        <dbReference type="Proteomes" id="UP000694846"/>
    </source>
</evidence>
<dbReference type="GeneID" id="112683938"/>
<feature type="region of interest" description="Disordered" evidence="2">
    <location>
        <begin position="423"/>
        <end position="442"/>
    </location>
</feature>
<proteinExistence type="predicted"/>
<gene>
    <name evidence="4" type="primary">LOC112683938</name>
</gene>
<dbReference type="RefSeq" id="XP_025410971.1">
    <property type="nucleotide sequence ID" value="XM_025555186.1"/>
</dbReference>
<keyword evidence="3" id="KW-1185">Reference proteome</keyword>
<evidence type="ECO:0000313" key="4">
    <source>
        <dbReference type="RefSeq" id="XP_025410971.1"/>
    </source>
</evidence>
<name>A0A8B8FKF0_9HEMI</name>